<dbReference type="AlphaFoldDB" id="A0A097ECH2"/>
<evidence type="ECO:0000256" key="2">
    <source>
        <dbReference type="ARBA" id="ARBA00023125"/>
    </source>
</evidence>
<gene>
    <name evidence="5" type="ORF">MC45_01235</name>
</gene>
<keyword evidence="6" id="KW-1185">Reference proteome</keyword>
<dbReference type="CDD" id="cd01392">
    <property type="entry name" value="HTH_LacI"/>
    <property type="match status" value="1"/>
</dbReference>
<dbReference type="Pfam" id="PF13377">
    <property type="entry name" value="Peripla_BP_3"/>
    <property type="match status" value="1"/>
</dbReference>
<keyword evidence="3" id="KW-0804">Transcription</keyword>
<dbReference type="PANTHER" id="PTHR30146">
    <property type="entry name" value="LACI-RELATED TRANSCRIPTIONAL REPRESSOR"/>
    <property type="match status" value="1"/>
</dbReference>
<dbReference type="SUPFAM" id="SSF47413">
    <property type="entry name" value="lambda repressor-like DNA-binding domains"/>
    <property type="match status" value="1"/>
</dbReference>
<dbReference type="Gene3D" id="3.40.50.2300">
    <property type="match status" value="2"/>
</dbReference>
<evidence type="ECO:0000256" key="3">
    <source>
        <dbReference type="ARBA" id="ARBA00023163"/>
    </source>
</evidence>
<dbReference type="GO" id="GO:0003700">
    <property type="term" value="F:DNA-binding transcription factor activity"/>
    <property type="evidence" value="ECO:0007669"/>
    <property type="project" value="TreeGrafter"/>
</dbReference>
<dbReference type="SUPFAM" id="SSF53822">
    <property type="entry name" value="Periplasmic binding protein-like I"/>
    <property type="match status" value="1"/>
</dbReference>
<dbReference type="RefSeq" id="WP_038658566.1">
    <property type="nucleotide sequence ID" value="NZ_CP009571.1"/>
</dbReference>
<accession>A0A097ECH2</accession>
<dbReference type="Gene3D" id="1.10.260.40">
    <property type="entry name" value="lambda repressor-like DNA-binding domains"/>
    <property type="match status" value="1"/>
</dbReference>
<protein>
    <submittedName>
        <fullName evidence="5">LacI family transcriptional regulator</fullName>
    </submittedName>
</protein>
<dbReference type="EMBL" id="CP009571">
    <property type="protein sequence ID" value="AIT05270.1"/>
    <property type="molecule type" value="Genomic_DNA"/>
</dbReference>
<evidence type="ECO:0000256" key="1">
    <source>
        <dbReference type="ARBA" id="ARBA00023015"/>
    </source>
</evidence>
<dbReference type="InterPro" id="IPR046335">
    <property type="entry name" value="LacI/GalR-like_sensor"/>
</dbReference>
<dbReference type="Proteomes" id="UP000033200">
    <property type="component" value="Chromosome"/>
</dbReference>
<evidence type="ECO:0000313" key="6">
    <source>
        <dbReference type="Proteomes" id="UP000033200"/>
    </source>
</evidence>
<evidence type="ECO:0000259" key="4">
    <source>
        <dbReference type="PROSITE" id="PS50932"/>
    </source>
</evidence>
<dbReference type="PROSITE" id="PS50932">
    <property type="entry name" value="HTH_LACI_2"/>
    <property type="match status" value="1"/>
</dbReference>
<dbReference type="GO" id="GO:0000976">
    <property type="term" value="F:transcription cis-regulatory region binding"/>
    <property type="evidence" value="ECO:0007669"/>
    <property type="project" value="TreeGrafter"/>
</dbReference>
<feature type="domain" description="HTH lacI-type" evidence="4">
    <location>
        <begin position="11"/>
        <end position="65"/>
    </location>
</feature>
<dbReference type="InterPro" id="IPR010982">
    <property type="entry name" value="Lambda_DNA-bd_dom_sf"/>
</dbReference>
<dbReference type="HOGENOM" id="CLU_037628_6_1_5"/>
<keyword evidence="2" id="KW-0238">DNA-binding</keyword>
<dbReference type="InterPro" id="IPR028082">
    <property type="entry name" value="Peripla_BP_I"/>
</dbReference>
<dbReference type="STRING" id="1549858.MC45_01235"/>
<proteinExistence type="predicted"/>
<dbReference type="InterPro" id="IPR000843">
    <property type="entry name" value="HTH_LacI"/>
</dbReference>
<organism evidence="5 6">
    <name type="scientific">Sphingomonas taxi</name>
    <dbReference type="NCBI Taxonomy" id="1549858"/>
    <lineage>
        <taxon>Bacteria</taxon>
        <taxon>Pseudomonadati</taxon>
        <taxon>Pseudomonadota</taxon>
        <taxon>Alphaproteobacteria</taxon>
        <taxon>Sphingomonadales</taxon>
        <taxon>Sphingomonadaceae</taxon>
        <taxon>Sphingomonas</taxon>
    </lineage>
</organism>
<evidence type="ECO:0000313" key="5">
    <source>
        <dbReference type="EMBL" id="AIT05270.1"/>
    </source>
</evidence>
<reference evidence="5 6" key="1">
    <citation type="submission" date="2014-09" db="EMBL/GenBank/DDBJ databases">
        <title>Using Illumina technology Improving SMRT sequencing Genome Assembly by RASTools.</title>
        <authorList>
            <person name="Zhou Y."/>
            <person name="Ma T."/>
            <person name="Liu T."/>
        </authorList>
    </citation>
    <scope>NUCLEOTIDE SEQUENCE [LARGE SCALE GENOMIC DNA]</scope>
    <source>
        <strain evidence="5 6">ATCC 55669</strain>
    </source>
</reference>
<keyword evidence="1" id="KW-0805">Transcription regulation</keyword>
<dbReference type="KEGG" id="stax:MC45_01235"/>
<dbReference type="eggNOG" id="COG1609">
    <property type="taxonomic scope" value="Bacteria"/>
</dbReference>
<name>A0A097ECH2_9SPHN</name>
<dbReference type="SMART" id="SM00354">
    <property type="entry name" value="HTH_LACI"/>
    <property type="match status" value="1"/>
</dbReference>
<dbReference type="Pfam" id="PF00356">
    <property type="entry name" value="LacI"/>
    <property type="match status" value="1"/>
</dbReference>
<dbReference type="PANTHER" id="PTHR30146:SF120">
    <property type="entry name" value="ALANINE RACEMASE"/>
    <property type="match status" value="1"/>
</dbReference>
<sequence length="339" mass="36676">MTKAKPGVTIRTLADLARLAGVHAGTVSRALAGSTVVNDETRLRIEALAAQHNFQPNQMARRLRTQRTGVIGIAVPLGHERRQHVSDPFFLTLFGHLADALTERGYDIMLSRIIPDAEDWLSRVVRSGMVDGVLLIGQSDQFDVIEAVAQDYQPLVVWGSHVPGQRHCAIGVDNFGGGRLVGEHLIARGSTRIAFMGEIRTLEITERHRGLCAAAQAAGIAPPIQLDTHMASDVMGEEIAANLDRVSGKIDAIACASDVIARQTIRTLTERGLSVPGDIRVTGFDDLPFTEQMIPSITTVRQDLAIGSTAMIDALFARIKGEDTPSLEMTPRLIVRDSA</sequence>